<dbReference type="AlphaFoldDB" id="A0AAV7RW26"/>
<reference evidence="2" key="1">
    <citation type="journal article" date="2022" name="bioRxiv">
        <title>Sequencing and chromosome-scale assembly of the giantPleurodeles waltlgenome.</title>
        <authorList>
            <person name="Brown T."/>
            <person name="Elewa A."/>
            <person name="Iarovenko S."/>
            <person name="Subramanian E."/>
            <person name="Araus A.J."/>
            <person name="Petzold A."/>
            <person name="Susuki M."/>
            <person name="Suzuki K.-i.T."/>
            <person name="Hayashi T."/>
            <person name="Toyoda A."/>
            <person name="Oliveira C."/>
            <person name="Osipova E."/>
            <person name="Leigh N.D."/>
            <person name="Simon A."/>
            <person name="Yun M.H."/>
        </authorList>
    </citation>
    <scope>NUCLEOTIDE SEQUENCE</scope>
    <source>
        <strain evidence="2">20211129_DDA</strain>
        <tissue evidence="2">Liver</tissue>
    </source>
</reference>
<gene>
    <name evidence="2" type="ORF">NDU88_009253</name>
</gene>
<comment type="caution">
    <text evidence="2">The sequence shown here is derived from an EMBL/GenBank/DDBJ whole genome shotgun (WGS) entry which is preliminary data.</text>
</comment>
<keyword evidence="1" id="KW-0472">Membrane</keyword>
<keyword evidence="3" id="KW-1185">Reference proteome</keyword>
<dbReference type="Proteomes" id="UP001066276">
    <property type="component" value="Chromosome 5"/>
</dbReference>
<keyword evidence="1" id="KW-1133">Transmembrane helix</keyword>
<keyword evidence="1" id="KW-0812">Transmembrane</keyword>
<sequence>MAGSRVALPPAPMPSSVELQVVLLLPLVWFLLLPLVRVLLLPLVRVLLLPLDRLPPPLVWVLLLPLVRLPLLPPPPAASHLLCHPSSSFPGLRQEGLFKALRYMEVEPDKFLPSLHPGQERRPNWCPRGMAGAIETRLSRHNVLQTLLTGACCPGVQFLL</sequence>
<accession>A0AAV7RW26</accession>
<protein>
    <submittedName>
        <fullName evidence="2">Uncharacterized protein</fullName>
    </submittedName>
</protein>
<evidence type="ECO:0000313" key="3">
    <source>
        <dbReference type="Proteomes" id="UP001066276"/>
    </source>
</evidence>
<organism evidence="2 3">
    <name type="scientific">Pleurodeles waltl</name>
    <name type="common">Iberian ribbed newt</name>
    <dbReference type="NCBI Taxonomy" id="8319"/>
    <lineage>
        <taxon>Eukaryota</taxon>
        <taxon>Metazoa</taxon>
        <taxon>Chordata</taxon>
        <taxon>Craniata</taxon>
        <taxon>Vertebrata</taxon>
        <taxon>Euteleostomi</taxon>
        <taxon>Amphibia</taxon>
        <taxon>Batrachia</taxon>
        <taxon>Caudata</taxon>
        <taxon>Salamandroidea</taxon>
        <taxon>Salamandridae</taxon>
        <taxon>Pleurodelinae</taxon>
        <taxon>Pleurodeles</taxon>
    </lineage>
</organism>
<evidence type="ECO:0000256" key="1">
    <source>
        <dbReference type="SAM" id="Phobius"/>
    </source>
</evidence>
<proteinExistence type="predicted"/>
<evidence type="ECO:0000313" key="2">
    <source>
        <dbReference type="EMBL" id="KAJ1156534.1"/>
    </source>
</evidence>
<dbReference type="EMBL" id="JANPWB010000009">
    <property type="protein sequence ID" value="KAJ1156534.1"/>
    <property type="molecule type" value="Genomic_DNA"/>
</dbReference>
<name>A0AAV7RW26_PLEWA</name>
<feature type="transmembrane region" description="Helical" evidence="1">
    <location>
        <begin position="21"/>
        <end position="48"/>
    </location>
</feature>